<organism evidence="1">
    <name type="scientific">Variovorax paradoxus</name>
    <dbReference type="NCBI Taxonomy" id="34073"/>
    <lineage>
        <taxon>Bacteria</taxon>
        <taxon>Pseudomonadati</taxon>
        <taxon>Pseudomonadota</taxon>
        <taxon>Betaproteobacteria</taxon>
        <taxon>Burkholderiales</taxon>
        <taxon>Comamonadaceae</taxon>
        <taxon>Variovorax</taxon>
    </lineage>
</organism>
<proteinExistence type="predicted"/>
<sequence>MPHPTPQGETISAHGRGEDCSDVESVASDIRKLIESAPEQIWLDLGENLKALTDDATFRNLSEVTWSEDNATGVGIKYARADVFAEMHEILMAAHIDAVHLTGNEFAISRETVKKIANFINRKKDRP</sequence>
<reference evidence="1" key="1">
    <citation type="submission" date="2019-12" db="EMBL/GenBank/DDBJ databases">
        <authorList>
            <person name="Cremers G."/>
        </authorList>
    </citation>
    <scope>NUCLEOTIDE SEQUENCE</scope>
    <source>
        <strain evidence="1">Vvax</strain>
    </source>
</reference>
<dbReference type="EMBL" id="LR743507">
    <property type="protein sequence ID" value="CAA2107729.1"/>
    <property type="molecule type" value="Genomic_DNA"/>
</dbReference>
<gene>
    <name evidence="1" type="ORF">VVAX_04380</name>
</gene>
<protein>
    <submittedName>
        <fullName evidence="1">Uncharacterized protein</fullName>
    </submittedName>
</protein>
<name>A0A679J9C9_VARPD</name>
<dbReference type="RefSeq" id="WP_339091923.1">
    <property type="nucleotide sequence ID" value="NZ_LR743507.1"/>
</dbReference>
<accession>A0A679J9C9</accession>
<dbReference type="AlphaFoldDB" id="A0A679J9C9"/>
<evidence type="ECO:0000313" key="1">
    <source>
        <dbReference type="EMBL" id="CAA2107729.1"/>
    </source>
</evidence>